<sequence length="86" mass="9617">MACTMWLPRACHANQSSAKGFPDQQDHLDYLRLASVCCSKLPVKLSASALTGVKHDALKAQRLWDPDHSFFNHSVWSNKNGDVLIH</sequence>
<accession>A0A1Q5UMV5</accession>
<evidence type="ECO:0000313" key="2">
    <source>
        <dbReference type="Proteomes" id="UP000186955"/>
    </source>
</evidence>
<comment type="caution">
    <text evidence="1">The sequence shown here is derived from an EMBL/GenBank/DDBJ whole genome shotgun (WGS) entry which is preliminary data.</text>
</comment>
<name>A0A1Q5UMV5_9EURO</name>
<proteinExistence type="predicted"/>
<dbReference type="EMBL" id="MNBE01000124">
    <property type="protein sequence ID" value="OKP13793.1"/>
    <property type="molecule type" value="Genomic_DNA"/>
</dbReference>
<evidence type="ECO:0000313" key="1">
    <source>
        <dbReference type="EMBL" id="OKP13793.1"/>
    </source>
</evidence>
<reference evidence="1 2" key="1">
    <citation type="submission" date="2016-10" db="EMBL/GenBank/DDBJ databases">
        <title>Genome sequence of the ascomycete fungus Penicillium subrubescens.</title>
        <authorList>
            <person name="De Vries R.P."/>
            <person name="Peng M."/>
            <person name="Dilokpimol A."/>
            <person name="Hilden K."/>
            <person name="Makela M.R."/>
            <person name="Grigoriev I."/>
            <person name="Riley R."/>
            <person name="Granchi Z."/>
        </authorList>
    </citation>
    <scope>NUCLEOTIDE SEQUENCE [LARGE SCALE GENOMIC DNA]</scope>
    <source>
        <strain evidence="1 2">CBS 132785</strain>
    </source>
</reference>
<organism evidence="1 2">
    <name type="scientific">Penicillium subrubescens</name>
    <dbReference type="NCBI Taxonomy" id="1316194"/>
    <lineage>
        <taxon>Eukaryota</taxon>
        <taxon>Fungi</taxon>
        <taxon>Dikarya</taxon>
        <taxon>Ascomycota</taxon>
        <taxon>Pezizomycotina</taxon>
        <taxon>Eurotiomycetes</taxon>
        <taxon>Eurotiomycetidae</taxon>
        <taxon>Eurotiales</taxon>
        <taxon>Aspergillaceae</taxon>
        <taxon>Penicillium</taxon>
    </lineage>
</organism>
<dbReference type="AlphaFoldDB" id="A0A1Q5UMV5"/>
<keyword evidence="2" id="KW-1185">Reference proteome</keyword>
<dbReference type="Proteomes" id="UP000186955">
    <property type="component" value="Unassembled WGS sequence"/>
</dbReference>
<protein>
    <submittedName>
        <fullName evidence="1">Uncharacterized protein</fullName>
    </submittedName>
</protein>
<gene>
    <name evidence="1" type="ORF">PENSUB_524</name>
</gene>